<dbReference type="InterPro" id="IPR009875">
    <property type="entry name" value="PilZ_domain"/>
</dbReference>
<evidence type="ECO:0000313" key="5">
    <source>
        <dbReference type="EMBL" id="QEA04321.1"/>
    </source>
</evidence>
<sequence length="207" mass="22828">MAEATQDTGELFFCGLNMQLQVPGYASRIVTTLLGARADRYLALHDNAGGGGLERLRLSPGDPLVVRFFHEGVAYGFRSYVRQLLREPEPMVFIAYPEETESFALRREPRLNCQLPARVRMGDGEEHNALILDVSEQGCRVALPPAAAVCEGGTLHISLALPEETEPLVRFSADVRRHSEEDGRQVLGLSADLGRTFRRLGAYFPSG</sequence>
<dbReference type="Pfam" id="PF12945">
    <property type="entry name" value="PilZNR"/>
    <property type="match status" value="1"/>
</dbReference>
<evidence type="ECO:0000256" key="1">
    <source>
        <dbReference type="ARBA" id="ARBA00022741"/>
    </source>
</evidence>
<dbReference type="Pfam" id="PF07238">
    <property type="entry name" value="PilZ"/>
    <property type="match status" value="1"/>
</dbReference>
<reference evidence="5" key="1">
    <citation type="submission" date="2019-06" db="EMBL/GenBank/DDBJ databases">
        <authorList>
            <person name="Murdoch R.W."/>
            <person name="Fathepure B."/>
        </authorList>
    </citation>
    <scope>NUCLEOTIDE SEQUENCE</scope>
</reference>
<feature type="domain" description="Type III secretion system flagellar brake protein YcgR PilZN" evidence="4">
    <location>
        <begin position="15"/>
        <end position="97"/>
    </location>
</feature>
<protein>
    <recommendedName>
        <fullName evidence="6">PilZ domain-containing protein</fullName>
    </recommendedName>
</protein>
<dbReference type="InterPro" id="IPR009926">
    <property type="entry name" value="T3SS_YcgR_PilZN"/>
</dbReference>
<gene>
    <name evidence="5" type="ORF">KBTEX_00629</name>
</gene>
<dbReference type="GO" id="GO:0035438">
    <property type="term" value="F:cyclic-di-GMP binding"/>
    <property type="evidence" value="ECO:0007669"/>
    <property type="project" value="InterPro"/>
</dbReference>
<evidence type="ECO:0000259" key="4">
    <source>
        <dbReference type="Pfam" id="PF12945"/>
    </source>
</evidence>
<keyword evidence="2" id="KW-0975">Bacterial flagellum</keyword>
<evidence type="ECO:0000256" key="2">
    <source>
        <dbReference type="ARBA" id="ARBA00023143"/>
    </source>
</evidence>
<dbReference type="SUPFAM" id="SSF141371">
    <property type="entry name" value="PilZ domain-like"/>
    <property type="match status" value="2"/>
</dbReference>
<organism evidence="5">
    <name type="scientific">uncultured organism</name>
    <dbReference type="NCBI Taxonomy" id="155900"/>
    <lineage>
        <taxon>unclassified sequences</taxon>
        <taxon>environmental samples</taxon>
    </lineage>
</organism>
<proteinExistence type="predicted"/>
<dbReference type="Gene3D" id="2.30.110.10">
    <property type="entry name" value="Electron Transport, Fmn-binding Protein, Chain A"/>
    <property type="match status" value="1"/>
</dbReference>
<dbReference type="Gene3D" id="2.40.10.220">
    <property type="entry name" value="predicted glycosyltransferase like domains"/>
    <property type="match status" value="1"/>
</dbReference>
<name>A0A5B8R764_9ZZZZ</name>
<dbReference type="AlphaFoldDB" id="A0A5B8R764"/>
<feature type="domain" description="PilZ" evidence="3">
    <location>
        <begin position="105"/>
        <end position="190"/>
    </location>
</feature>
<dbReference type="EMBL" id="MN079082">
    <property type="protein sequence ID" value="QEA04321.1"/>
    <property type="molecule type" value="Genomic_DNA"/>
</dbReference>
<accession>A0A5B8R764</accession>
<evidence type="ECO:0000259" key="3">
    <source>
        <dbReference type="Pfam" id="PF07238"/>
    </source>
</evidence>
<keyword evidence="1" id="KW-0547">Nucleotide-binding</keyword>
<dbReference type="InterPro" id="IPR012349">
    <property type="entry name" value="Split_barrel_FMN-bd"/>
</dbReference>
<evidence type="ECO:0008006" key="6">
    <source>
        <dbReference type="Google" id="ProtNLM"/>
    </source>
</evidence>